<evidence type="ECO:0000313" key="3">
    <source>
        <dbReference type="Proteomes" id="UP000615446"/>
    </source>
</evidence>
<protein>
    <submittedName>
        <fullName evidence="2">Uncharacterized protein</fullName>
    </submittedName>
</protein>
<feature type="region of interest" description="Disordered" evidence="1">
    <location>
        <begin position="148"/>
        <end position="190"/>
    </location>
</feature>
<dbReference type="AlphaFoldDB" id="A0A8H3R0U0"/>
<feature type="compositionally biased region" description="Basic and acidic residues" evidence="1">
    <location>
        <begin position="174"/>
        <end position="183"/>
    </location>
</feature>
<comment type="caution">
    <text evidence="2">The sequence shown here is derived from an EMBL/GenBank/DDBJ whole genome shotgun (WGS) entry which is preliminary data.</text>
</comment>
<evidence type="ECO:0000313" key="2">
    <source>
        <dbReference type="EMBL" id="GES98662.1"/>
    </source>
</evidence>
<sequence length="205" mass="23876">MTRISLQKRQTMEQQQQQYVIYPPGFKEYWYRVLNFYPPDRHEDAKEFIKQLVAHVINNGQLATYDWYTAPIPELAPVFETEDVLEDQSIATEVLMNMTGDSSEDQENIMPDILTQTDQHSQFISITPPFSITAAACSEPSQIFTERSIPSFSSSSSSSSSYSSYAKRRRQRERNRSSKHDDSNNDFNFIWNPSLTTMQTEWMKE</sequence>
<organism evidence="2 3">
    <name type="scientific">Rhizophagus clarus</name>
    <dbReference type="NCBI Taxonomy" id="94130"/>
    <lineage>
        <taxon>Eukaryota</taxon>
        <taxon>Fungi</taxon>
        <taxon>Fungi incertae sedis</taxon>
        <taxon>Mucoromycota</taxon>
        <taxon>Glomeromycotina</taxon>
        <taxon>Glomeromycetes</taxon>
        <taxon>Glomerales</taxon>
        <taxon>Glomeraceae</taxon>
        <taxon>Rhizophagus</taxon>
    </lineage>
</organism>
<gene>
    <name evidence="2" type="ORF">RCL2_002519600</name>
</gene>
<evidence type="ECO:0000256" key="1">
    <source>
        <dbReference type="SAM" id="MobiDB-lite"/>
    </source>
</evidence>
<accession>A0A8H3R0U0</accession>
<name>A0A8H3R0U0_9GLOM</name>
<proteinExistence type="predicted"/>
<feature type="compositionally biased region" description="Low complexity" evidence="1">
    <location>
        <begin position="151"/>
        <end position="165"/>
    </location>
</feature>
<dbReference type="OrthoDB" id="2347074at2759"/>
<reference evidence="2" key="1">
    <citation type="submission" date="2019-10" db="EMBL/GenBank/DDBJ databases">
        <title>Conservation and host-specific expression of non-tandemly repeated heterogenous ribosome RNA gene in arbuscular mycorrhizal fungi.</title>
        <authorList>
            <person name="Maeda T."/>
            <person name="Kobayashi Y."/>
            <person name="Nakagawa T."/>
            <person name="Ezawa T."/>
            <person name="Yamaguchi K."/>
            <person name="Bino T."/>
            <person name="Nishimoto Y."/>
            <person name="Shigenobu S."/>
            <person name="Kawaguchi M."/>
        </authorList>
    </citation>
    <scope>NUCLEOTIDE SEQUENCE</scope>
    <source>
        <strain evidence="2">HR1</strain>
    </source>
</reference>
<dbReference type="EMBL" id="BLAL01000274">
    <property type="protein sequence ID" value="GES98662.1"/>
    <property type="molecule type" value="Genomic_DNA"/>
</dbReference>
<dbReference type="Proteomes" id="UP000615446">
    <property type="component" value="Unassembled WGS sequence"/>
</dbReference>